<sequence>MSGVEGKTGLNWRARLVRWVSRWLSTDVQPAPAPRTDFARLSEHLQPADVVLVAGRSRVAGVIQTVTLSSWSHAALYIGRADTLAEGKVRQVVAQAGWPPDTQILLEAEMGDGVRVSPLARYRGEHLRICRPRDMPESDRAAVISYACARYGTPYDTRQILDLLRFFLPYGVLPRHWRSTLFEAGHGDMIRAICSTLLANAFASVHYPILPTIHRGEHGEMIFVRRNGRLITPRDFDYSPYFDIIKYPFFGDDVDRYRDLLWDDDAPCASRPVRRGRRLRK</sequence>
<dbReference type="EMBL" id="APNK01000003">
    <property type="protein sequence ID" value="KEZ78685.1"/>
    <property type="molecule type" value="Genomic_DNA"/>
</dbReference>
<dbReference type="Proteomes" id="UP000028302">
    <property type="component" value="Unassembled WGS sequence"/>
</dbReference>
<dbReference type="Pfam" id="PF05708">
    <property type="entry name" value="Peptidase_C92"/>
    <property type="match status" value="1"/>
</dbReference>
<dbReference type="Gene3D" id="3.90.1720.10">
    <property type="entry name" value="endopeptidase domain like (from Nostoc punctiforme)"/>
    <property type="match status" value="1"/>
</dbReference>
<organism evidence="1 2">
    <name type="scientific">Salinisphaera hydrothermalis (strain C41B8)</name>
    <dbReference type="NCBI Taxonomy" id="1304275"/>
    <lineage>
        <taxon>Bacteria</taxon>
        <taxon>Pseudomonadati</taxon>
        <taxon>Pseudomonadota</taxon>
        <taxon>Gammaproteobacteria</taxon>
        <taxon>Salinisphaerales</taxon>
        <taxon>Salinisphaeraceae</taxon>
        <taxon>Salinisphaera</taxon>
    </lineage>
</organism>
<reference evidence="1 2" key="1">
    <citation type="submission" date="2013-03" db="EMBL/GenBank/DDBJ databases">
        <title>Salinisphaera hydrothermalis C41B8 Genome Sequencing.</title>
        <authorList>
            <person name="Li C."/>
            <person name="Lai Q."/>
            <person name="Shao Z."/>
        </authorList>
    </citation>
    <scope>NUCLEOTIDE SEQUENCE [LARGE SCALE GENOMIC DNA]</scope>
    <source>
        <strain evidence="1 2">C41B8</strain>
    </source>
</reference>
<dbReference type="InterPro" id="IPR038765">
    <property type="entry name" value="Papain-like_cys_pep_sf"/>
</dbReference>
<gene>
    <name evidence="1" type="ORF">C41B8_03681</name>
</gene>
<evidence type="ECO:0008006" key="3">
    <source>
        <dbReference type="Google" id="ProtNLM"/>
    </source>
</evidence>
<proteinExistence type="predicted"/>
<protein>
    <recommendedName>
        <fullName evidence="3">Lipo-like protein</fullName>
    </recommendedName>
</protein>
<dbReference type="RefSeq" id="WP_051882964.1">
    <property type="nucleotide sequence ID" value="NZ_APNK01000003.1"/>
</dbReference>
<dbReference type="eggNOG" id="ENOG502Z9N4">
    <property type="taxonomic scope" value="Bacteria"/>
</dbReference>
<evidence type="ECO:0000313" key="2">
    <source>
        <dbReference type="Proteomes" id="UP000028302"/>
    </source>
</evidence>
<dbReference type="PATRIC" id="fig|1304275.5.peg.748"/>
<dbReference type="SUPFAM" id="SSF54001">
    <property type="entry name" value="Cysteine proteinases"/>
    <property type="match status" value="1"/>
</dbReference>
<comment type="caution">
    <text evidence="1">The sequence shown here is derived from an EMBL/GenBank/DDBJ whole genome shotgun (WGS) entry which is preliminary data.</text>
</comment>
<name>A0A084IPQ1_SALHC</name>
<evidence type="ECO:0000313" key="1">
    <source>
        <dbReference type="EMBL" id="KEZ78685.1"/>
    </source>
</evidence>
<accession>A0A084IPQ1</accession>
<keyword evidence="2" id="KW-1185">Reference proteome</keyword>
<dbReference type="STRING" id="1304275.C41B8_03681"/>
<dbReference type="InterPro" id="IPR024453">
    <property type="entry name" value="Peptidase_C92"/>
</dbReference>
<dbReference type="AlphaFoldDB" id="A0A084IPQ1"/>